<feature type="transmembrane region" description="Helical" evidence="6">
    <location>
        <begin position="140"/>
        <end position="161"/>
    </location>
</feature>
<comment type="caution">
    <text evidence="8">The sequence shown here is derived from an EMBL/GenBank/DDBJ whole genome shotgun (WGS) entry which is preliminary data.</text>
</comment>
<feature type="domain" description="Major facilitator superfamily (MFS) profile" evidence="7">
    <location>
        <begin position="15"/>
        <end position="452"/>
    </location>
</feature>
<proteinExistence type="predicted"/>
<dbReference type="PRINTS" id="PR01036">
    <property type="entry name" value="TCRTETB"/>
</dbReference>
<dbReference type="SUPFAM" id="SSF103473">
    <property type="entry name" value="MFS general substrate transporter"/>
    <property type="match status" value="1"/>
</dbReference>
<feature type="transmembrane region" description="Helical" evidence="6">
    <location>
        <begin position="167"/>
        <end position="188"/>
    </location>
</feature>
<evidence type="ECO:0000259" key="7">
    <source>
        <dbReference type="PROSITE" id="PS50850"/>
    </source>
</evidence>
<dbReference type="Proteomes" id="UP001254832">
    <property type="component" value="Unassembled WGS sequence"/>
</dbReference>
<keyword evidence="5 6" id="KW-0472">Membrane</keyword>
<accession>A0AAP5GWE8</accession>
<gene>
    <name evidence="8" type="ORF">J2W91_000248</name>
</gene>
<dbReference type="InterPro" id="IPR011701">
    <property type="entry name" value="MFS"/>
</dbReference>
<feature type="transmembrane region" description="Helical" evidence="6">
    <location>
        <begin position="110"/>
        <end position="128"/>
    </location>
</feature>
<reference evidence="8" key="1">
    <citation type="submission" date="2023-07" db="EMBL/GenBank/DDBJ databases">
        <title>Sorghum-associated microbial communities from plants grown in Nebraska, USA.</title>
        <authorList>
            <person name="Schachtman D."/>
        </authorList>
    </citation>
    <scope>NUCLEOTIDE SEQUENCE</scope>
    <source>
        <strain evidence="8">BE80</strain>
    </source>
</reference>
<feature type="transmembrane region" description="Helical" evidence="6">
    <location>
        <begin position="288"/>
        <end position="308"/>
    </location>
</feature>
<dbReference type="GO" id="GO:0005886">
    <property type="term" value="C:plasma membrane"/>
    <property type="evidence" value="ECO:0007669"/>
    <property type="project" value="UniProtKB-SubCell"/>
</dbReference>
<feature type="transmembrane region" description="Helical" evidence="6">
    <location>
        <begin position="320"/>
        <end position="341"/>
    </location>
</feature>
<evidence type="ECO:0000256" key="1">
    <source>
        <dbReference type="ARBA" id="ARBA00004651"/>
    </source>
</evidence>
<evidence type="ECO:0000256" key="3">
    <source>
        <dbReference type="ARBA" id="ARBA00022692"/>
    </source>
</evidence>
<dbReference type="PROSITE" id="PS50850">
    <property type="entry name" value="MFS"/>
    <property type="match status" value="1"/>
</dbReference>
<feature type="transmembrane region" description="Helical" evidence="6">
    <location>
        <begin position="426"/>
        <end position="447"/>
    </location>
</feature>
<feature type="transmembrane region" description="Helical" evidence="6">
    <location>
        <begin position="386"/>
        <end position="406"/>
    </location>
</feature>
<feature type="transmembrane region" description="Helical" evidence="6">
    <location>
        <begin position="81"/>
        <end position="104"/>
    </location>
</feature>
<dbReference type="Gene3D" id="1.20.1250.20">
    <property type="entry name" value="MFS general substrate transporter like domains"/>
    <property type="match status" value="2"/>
</dbReference>
<dbReference type="GO" id="GO:0022857">
    <property type="term" value="F:transmembrane transporter activity"/>
    <property type="evidence" value="ECO:0007669"/>
    <property type="project" value="InterPro"/>
</dbReference>
<dbReference type="AlphaFoldDB" id="A0AAP5GWE8"/>
<dbReference type="InterPro" id="IPR020846">
    <property type="entry name" value="MFS_dom"/>
</dbReference>
<feature type="transmembrane region" description="Helical" evidence="6">
    <location>
        <begin position="14"/>
        <end position="40"/>
    </location>
</feature>
<keyword evidence="3 6" id="KW-0812">Transmembrane</keyword>
<sequence length="463" mass="49964">MTTNHSASQSKETLLLRVLVFTLIISVMNGMMFNVVLPVISKQFQLTASQSSWIVTGYLIVYAIGTVTYGKLTDRYSMKHLITFGLLLLAAGSVIGIVATQYWMIIVARIVQAAGAAVIPALAMIIPVRYFSPKKRGQALGTSAIGIALGSALGPIVAGLISSVLSWQFLFVIPLLSLATLPFYRKYLDDDRGVSEKMDYIGGLTLAGTVAALLLSLTQSNLWFLMTGSVFLILFILRIRYAEAPFVKPAVFHNKPYAIGMGIAFVLVAIGFGIPFITPQLLAQVHGFSPALTGMIMLPSALVAALLGRKGGKLADEKGNPFLLYTASVLLIIGFICLSFVISASPIWIAVFLILAVLGQSYMQIAMSNTIAQTLPKEHIGIGMGLLSMFNFIAASVSTAALGKVLDRGATSVHLNPWIEVKSAFVYSNIFVVLALCVAAMLLFYVLQYGRKPLVDLQVRQNR</sequence>
<evidence type="ECO:0000313" key="9">
    <source>
        <dbReference type="Proteomes" id="UP001254832"/>
    </source>
</evidence>
<evidence type="ECO:0000256" key="5">
    <source>
        <dbReference type="ARBA" id="ARBA00023136"/>
    </source>
</evidence>
<feature type="transmembrane region" description="Helical" evidence="6">
    <location>
        <begin position="200"/>
        <end position="217"/>
    </location>
</feature>
<keyword evidence="4 6" id="KW-1133">Transmembrane helix</keyword>
<dbReference type="EMBL" id="JAVDTR010000001">
    <property type="protein sequence ID" value="MDR6721800.1"/>
    <property type="molecule type" value="Genomic_DNA"/>
</dbReference>
<dbReference type="RefSeq" id="WP_310135957.1">
    <property type="nucleotide sequence ID" value="NZ_JAVDTR010000001.1"/>
</dbReference>
<feature type="transmembrane region" description="Helical" evidence="6">
    <location>
        <begin position="347"/>
        <end position="365"/>
    </location>
</feature>
<keyword evidence="2" id="KW-0813">Transport</keyword>
<protein>
    <submittedName>
        <fullName evidence="8">DHA2 family metal-tetracycline-proton antiporter-like MFS transporter</fullName>
    </submittedName>
</protein>
<dbReference type="PANTHER" id="PTHR42718:SF9">
    <property type="entry name" value="MAJOR FACILITATOR SUPERFAMILY MULTIDRUG TRANSPORTER MFSC"/>
    <property type="match status" value="1"/>
</dbReference>
<dbReference type="PANTHER" id="PTHR42718">
    <property type="entry name" value="MAJOR FACILITATOR SUPERFAMILY MULTIDRUG TRANSPORTER MFSC"/>
    <property type="match status" value="1"/>
</dbReference>
<feature type="transmembrane region" description="Helical" evidence="6">
    <location>
        <begin position="223"/>
        <end position="241"/>
    </location>
</feature>
<feature type="transmembrane region" description="Helical" evidence="6">
    <location>
        <begin position="52"/>
        <end position="69"/>
    </location>
</feature>
<dbReference type="InterPro" id="IPR036259">
    <property type="entry name" value="MFS_trans_sf"/>
</dbReference>
<evidence type="ECO:0000313" key="8">
    <source>
        <dbReference type="EMBL" id="MDR6721800.1"/>
    </source>
</evidence>
<dbReference type="CDD" id="cd17321">
    <property type="entry name" value="MFS_MMR_MDR_like"/>
    <property type="match status" value="1"/>
</dbReference>
<evidence type="ECO:0000256" key="4">
    <source>
        <dbReference type="ARBA" id="ARBA00022989"/>
    </source>
</evidence>
<evidence type="ECO:0000256" key="2">
    <source>
        <dbReference type="ARBA" id="ARBA00022448"/>
    </source>
</evidence>
<dbReference type="Pfam" id="PF07690">
    <property type="entry name" value="MFS_1"/>
    <property type="match status" value="1"/>
</dbReference>
<name>A0AAP5GWE8_PAEAM</name>
<organism evidence="8 9">
    <name type="scientific">Paenibacillus amylolyticus</name>
    <dbReference type="NCBI Taxonomy" id="1451"/>
    <lineage>
        <taxon>Bacteria</taxon>
        <taxon>Bacillati</taxon>
        <taxon>Bacillota</taxon>
        <taxon>Bacilli</taxon>
        <taxon>Bacillales</taxon>
        <taxon>Paenibacillaceae</taxon>
        <taxon>Paenibacillus</taxon>
    </lineage>
</organism>
<feature type="transmembrane region" description="Helical" evidence="6">
    <location>
        <begin position="262"/>
        <end position="282"/>
    </location>
</feature>
<evidence type="ECO:0000256" key="6">
    <source>
        <dbReference type="SAM" id="Phobius"/>
    </source>
</evidence>
<comment type="subcellular location">
    <subcellularLocation>
        <location evidence="1">Cell membrane</location>
        <topology evidence="1">Multi-pass membrane protein</topology>
    </subcellularLocation>
</comment>